<feature type="domain" description="PAC" evidence="10">
    <location>
        <begin position="192"/>
        <end position="243"/>
    </location>
</feature>
<dbReference type="InterPro" id="IPR013656">
    <property type="entry name" value="PAS_4"/>
</dbReference>
<dbReference type="InterPro" id="IPR031803">
    <property type="entry name" value="BAT_GAF/HTH-assoc"/>
</dbReference>
<evidence type="ECO:0000256" key="7">
    <source>
        <dbReference type="ARBA" id="ARBA00023163"/>
    </source>
</evidence>
<reference evidence="13" key="1">
    <citation type="submission" date="2016-10" db="EMBL/GenBank/DDBJ databases">
        <authorList>
            <person name="Varghese N."/>
            <person name="Submissions S."/>
        </authorList>
    </citation>
    <scope>NUCLEOTIDE SEQUENCE [LARGE SCALE GENOMIC DNA]</scope>
    <source>
        <strain evidence="13">DSM 25055</strain>
    </source>
</reference>
<dbReference type="SUPFAM" id="SSF55781">
    <property type="entry name" value="GAF domain-like"/>
    <property type="match status" value="2"/>
</dbReference>
<feature type="domain" description="HAMP" evidence="11">
    <location>
        <begin position="63"/>
        <end position="115"/>
    </location>
</feature>
<evidence type="ECO:0000256" key="2">
    <source>
        <dbReference type="ARBA" id="ARBA00012438"/>
    </source>
</evidence>
<dbReference type="InterPro" id="IPR001610">
    <property type="entry name" value="PAC"/>
</dbReference>
<dbReference type="Gene3D" id="3.30.450.20">
    <property type="entry name" value="PAS domain"/>
    <property type="match status" value="3"/>
</dbReference>
<comment type="catalytic activity">
    <reaction evidence="1">
        <text>ATP + protein L-histidine = ADP + protein N-phospho-L-histidine.</text>
        <dbReference type="EC" id="2.7.13.3"/>
    </reaction>
</comment>
<dbReference type="AlphaFoldDB" id="A0A1H9ISG0"/>
<evidence type="ECO:0000256" key="5">
    <source>
        <dbReference type="ARBA" id="ARBA00022777"/>
    </source>
</evidence>
<evidence type="ECO:0000256" key="8">
    <source>
        <dbReference type="ARBA" id="ARBA00023224"/>
    </source>
</evidence>
<keyword evidence="7" id="KW-0804">Transcription</keyword>
<evidence type="ECO:0000256" key="3">
    <source>
        <dbReference type="ARBA" id="ARBA00022553"/>
    </source>
</evidence>
<dbReference type="SMART" id="SM00065">
    <property type="entry name" value="GAF"/>
    <property type="match status" value="1"/>
</dbReference>
<dbReference type="InterPro" id="IPR003018">
    <property type="entry name" value="GAF"/>
</dbReference>
<feature type="domain" description="PAC" evidence="10">
    <location>
        <begin position="443"/>
        <end position="494"/>
    </location>
</feature>
<dbReference type="InterPro" id="IPR035965">
    <property type="entry name" value="PAS-like_dom_sf"/>
</dbReference>
<evidence type="ECO:0000259" key="9">
    <source>
        <dbReference type="PROSITE" id="PS50112"/>
    </source>
</evidence>
<evidence type="ECO:0000256" key="6">
    <source>
        <dbReference type="ARBA" id="ARBA00023015"/>
    </source>
</evidence>
<dbReference type="InterPro" id="IPR052162">
    <property type="entry name" value="Sensor_kinase/Photoreceptor"/>
</dbReference>
<dbReference type="SMART" id="SM00091">
    <property type="entry name" value="PAS"/>
    <property type="match status" value="2"/>
</dbReference>
<feature type="domain" description="PAS" evidence="9">
    <location>
        <begin position="127"/>
        <end position="190"/>
    </location>
</feature>
<dbReference type="InterPro" id="IPR029016">
    <property type="entry name" value="GAF-like_dom_sf"/>
</dbReference>
<dbReference type="InterPro" id="IPR000014">
    <property type="entry name" value="PAS"/>
</dbReference>
<dbReference type="GO" id="GO:0004673">
    <property type="term" value="F:protein histidine kinase activity"/>
    <property type="evidence" value="ECO:0007669"/>
    <property type="project" value="UniProtKB-EC"/>
</dbReference>
<dbReference type="Gene3D" id="3.30.450.40">
    <property type="match status" value="2"/>
</dbReference>
<dbReference type="InterPro" id="IPR007050">
    <property type="entry name" value="HTH_bacterioopsin"/>
</dbReference>
<dbReference type="InterPro" id="IPR013324">
    <property type="entry name" value="RNA_pol_sigma_r3/r4-like"/>
</dbReference>
<dbReference type="Pfam" id="PF13185">
    <property type="entry name" value="GAF_2"/>
    <property type="match status" value="1"/>
</dbReference>
<dbReference type="InterPro" id="IPR003660">
    <property type="entry name" value="HAMP_dom"/>
</dbReference>
<evidence type="ECO:0000313" key="13">
    <source>
        <dbReference type="Proteomes" id="UP000199114"/>
    </source>
</evidence>
<dbReference type="PROSITE" id="PS50885">
    <property type="entry name" value="HAMP"/>
    <property type="match status" value="1"/>
</dbReference>
<dbReference type="NCBIfam" id="TIGR00229">
    <property type="entry name" value="sensory_box"/>
    <property type="match status" value="3"/>
</dbReference>
<gene>
    <name evidence="12" type="ORF">SAMN04489841_2319</name>
</gene>
<dbReference type="EC" id="2.7.13.3" evidence="2"/>
<organism evidence="12 13">
    <name type="scientific">Natrinema salaciae</name>
    <dbReference type="NCBI Taxonomy" id="1186196"/>
    <lineage>
        <taxon>Archaea</taxon>
        <taxon>Methanobacteriati</taxon>
        <taxon>Methanobacteriota</taxon>
        <taxon>Stenosarchaea group</taxon>
        <taxon>Halobacteria</taxon>
        <taxon>Halobacteriales</taxon>
        <taxon>Natrialbaceae</taxon>
        <taxon>Natrinema</taxon>
    </lineage>
</organism>
<dbReference type="Pfam" id="PF04967">
    <property type="entry name" value="HTH_10"/>
    <property type="match status" value="1"/>
</dbReference>
<dbReference type="InterPro" id="IPR013655">
    <property type="entry name" value="PAS_fold_3"/>
</dbReference>
<dbReference type="GO" id="GO:0007165">
    <property type="term" value="P:signal transduction"/>
    <property type="evidence" value="ECO:0007669"/>
    <property type="project" value="UniProtKB-KW"/>
</dbReference>
<dbReference type="PANTHER" id="PTHR43304">
    <property type="entry name" value="PHYTOCHROME-LIKE PROTEIN CPH1"/>
    <property type="match status" value="1"/>
</dbReference>
<keyword evidence="3" id="KW-0597">Phosphoprotein</keyword>
<evidence type="ECO:0000259" key="10">
    <source>
        <dbReference type="PROSITE" id="PS50113"/>
    </source>
</evidence>
<dbReference type="Pfam" id="PF15915">
    <property type="entry name" value="BAT"/>
    <property type="match status" value="1"/>
</dbReference>
<dbReference type="Gene3D" id="2.10.70.100">
    <property type="match status" value="1"/>
</dbReference>
<evidence type="ECO:0000313" key="12">
    <source>
        <dbReference type="EMBL" id="SEQ77520.1"/>
    </source>
</evidence>
<name>A0A1H9ISG0_9EURY</name>
<keyword evidence="6" id="KW-0805">Transcription regulation</keyword>
<dbReference type="EMBL" id="FOFD01000003">
    <property type="protein sequence ID" value="SEQ77520.1"/>
    <property type="molecule type" value="Genomic_DNA"/>
</dbReference>
<protein>
    <recommendedName>
        <fullName evidence="2">histidine kinase</fullName>
        <ecNumber evidence="2">2.7.13.3</ecNumber>
    </recommendedName>
</protein>
<accession>A0A1H9ISG0</accession>
<dbReference type="STRING" id="1186196.SAMN04489841_2319"/>
<keyword evidence="13" id="KW-1185">Reference proteome</keyword>
<dbReference type="InterPro" id="IPR000700">
    <property type="entry name" value="PAS-assoc_C"/>
</dbReference>
<proteinExistence type="predicted"/>
<dbReference type="SMART" id="SM00086">
    <property type="entry name" value="PAC"/>
    <property type="match status" value="3"/>
</dbReference>
<dbReference type="CDD" id="cd00130">
    <property type="entry name" value="PAS"/>
    <property type="match status" value="3"/>
</dbReference>
<evidence type="ECO:0000256" key="4">
    <source>
        <dbReference type="ARBA" id="ARBA00022679"/>
    </source>
</evidence>
<dbReference type="GO" id="GO:0016020">
    <property type="term" value="C:membrane"/>
    <property type="evidence" value="ECO:0007669"/>
    <property type="project" value="InterPro"/>
</dbReference>
<dbReference type="PROSITE" id="PS50112">
    <property type="entry name" value="PAS"/>
    <property type="match status" value="1"/>
</dbReference>
<keyword evidence="4" id="KW-0808">Transferase</keyword>
<feature type="domain" description="PAC" evidence="10">
    <location>
        <begin position="314"/>
        <end position="365"/>
    </location>
</feature>
<dbReference type="Pfam" id="PF08448">
    <property type="entry name" value="PAS_4"/>
    <property type="match status" value="2"/>
</dbReference>
<dbReference type="Gene3D" id="1.10.10.10">
    <property type="entry name" value="Winged helix-like DNA-binding domain superfamily/Winged helix DNA-binding domain"/>
    <property type="match status" value="1"/>
</dbReference>
<dbReference type="Pfam" id="PF08447">
    <property type="entry name" value="PAS_3"/>
    <property type="match status" value="1"/>
</dbReference>
<dbReference type="SUPFAM" id="SSF55785">
    <property type="entry name" value="PYP-like sensor domain (PAS domain)"/>
    <property type="match status" value="3"/>
</dbReference>
<sequence>MEPTHRRLLAAVSPPRAGAVAVALVVLATVGIVGSLAVPVRTVDLPLFDALPAVGLLGLVIPSDVGNAIARLTERIERFEAGTDDGDFSTDCPDELEPLADAIESMIATARERERRLERSMGFTNDVLDAIQDVFYVLDADGEIQCWNERLPELTRYSDEEVGSMHVLDFYEGDDEESIRAAVDTAHETGSTRVEANVRTADGEFVAHEFTGVALEDPDGNPVLAGIGRDVSDRKRLEADLRTEKAHFRVALENSPMIAFRMDTDLRYTWVSSPHPDFRREDVLGKRDDDLLPPGEAEKLMGPKRTVLETGEGSREEVTYDLPSGEVTYDLTVEPLRDESGAVTGLSCASLDVTDRKEHERDIERTRDLLRQTQRIAKVGGWELDLQTGPPYSGMLTDEAYRIHELSAGDCFDMAEGIEFYHPDDRPRIRAAVERAIETGDPYDLEVRLITADGNVRWVHTTGDPIESNGETVALRGALQDITDRKEDELALRSIHDATRELLNTETVTDVAELMVQTTENVLDVTGVGVYCLNSGATRLEPLASTAGFDDHAGDSPSVPVGDVDSAIWNAFVTGTQTVDDDPIERRVPFDGPVDGGVFVPISGYGVFVVLAPSAIDDETRRLVETLAATTEAAFDRLESEASLQVRDAELEERNRRLKRQIQINEIIRSINQSLIGATTREEIERTVCERLVANDDIAFAWIGSLDASETALQPHTWAGTNQEYLNVVDLETSGATPEPSALVARTEQSTVVSNVLDDLKAETWRRSALAYGFSSCLSVPIWFDEYSYGVLSVYGNRPDIFDDLERTVFEELGESIANSITAVKTRQALQADTLLELTLRFEGAETFLGRVARNVDCQVEYEGIATHSIDETRLFFSVVDGDPDAVDEALDALVSVRSHNLVNESADGCLFEATVTGSDVASRLVRHGARPRSIRATGTELEAVVDLPPASNVREFVGMLAEQCSSVELVARRDVQRTMHTREELVTSLFAELTERQLEVLKTAYYAGFFDWPRESTGEEIAEMLGVSQPTINRHLRLGQRRLLEQLFASDERAVAG</sequence>
<keyword evidence="5" id="KW-0418">Kinase</keyword>
<dbReference type="InterPro" id="IPR036388">
    <property type="entry name" value="WH-like_DNA-bd_sf"/>
</dbReference>
<evidence type="ECO:0000259" key="11">
    <source>
        <dbReference type="PROSITE" id="PS50885"/>
    </source>
</evidence>
<dbReference type="PANTHER" id="PTHR43304:SF1">
    <property type="entry name" value="PAC DOMAIN-CONTAINING PROTEIN"/>
    <property type="match status" value="1"/>
</dbReference>
<evidence type="ECO:0000256" key="1">
    <source>
        <dbReference type="ARBA" id="ARBA00000085"/>
    </source>
</evidence>
<keyword evidence="8" id="KW-0807">Transducer</keyword>
<dbReference type="Proteomes" id="UP000199114">
    <property type="component" value="Unassembled WGS sequence"/>
</dbReference>
<dbReference type="SUPFAM" id="SSF88659">
    <property type="entry name" value="Sigma3 and sigma4 domains of RNA polymerase sigma factors"/>
    <property type="match status" value="1"/>
</dbReference>
<dbReference type="PROSITE" id="PS50113">
    <property type="entry name" value="PAC"/>
    <property type="match status" value="3"/>
</dbReference>